<organism evidence="1">
    <name type="scientific">Puccinia triticina (isolate 1-1 / race 1 (BBBD))</name>
    <name type="common">Brown leaf rust fungus</name>
    <dbReference type="NCBI Taxonomy" id="630390"/>
    <lineage>
        <taxon>Eukaryota</taxon>
        <taxon>Fungi</taxon>
        <taxon>Dikarya</taxon>
        <taxon>Basidiomycota</taxon>
        <taxon>Pucciniomycotina</taxon>
        <taxon>Pucciniomycetes</taxon>
        <taxon>Pucciniales</taxon>
        <taxon>Pucciniaceae</taxon>
        <taxon>Puccinia</taxon>
    </lineage>
</organism>
<dbReference type="PANTHER" id="PTHR33266">
    <property type="entry name" value="CHROMOSOME 15, WHOLE GENOME SHOTGUN SEQUENCE"/>
    <property type="match status" value="1"/>
</dbReference>
<dbReference type="SUPFAM" id="SSF52540">
    <property type="entry name" value="P-loop containing nucleoside triphosphate hydrolases"/>
    <property type="match status" value="1"/>
</dbReference>
<keyword evidence="3" id="KW-1185">Reference proteome</keyword>
<proteinExistence type="predicted"/>
<dbReference type="Proteomes" id="UP000005240">
    <property type="component" value="Unassembled WGS sequence"/>
</dbReference>
<reference evidence="1" key="1">
    <citation type="submission" date="2009-11" db="EMBL/GenBank/DDBJ databases">
        <authorList>
            <consortium name="The Broad Institute Genome Sequencing Platform"/>
            <person name="Ward D."/>
            <person name="Feldgarden M."/>
            <person name="Earl A."/>
            <person name="Young S.K."/>
            <person name="Zeng Q."/>
            <person name="Koehrsen M."/>
            <person name="Alvarado L."/>
            <person name="Berlin A."/>
            <person name="Bochicchio J."/>
            <person name="Borenstein D."/>
            <person name="Chapman S.B."/>
            <person name="Chen Z."/>
            <person name="Engels R."/>
            <person name="Freedman E."/>
            <person name="Gellesch M."/>
            <person name="Goldberg J."/>
            <person name="Griggs A."/>
            <person name="Gujja S."/>
            <person name="Heilman E."/>
            <person name="Heiman D."/>
            <person name="Hepburn T."/>
            <person name="Howarth C."/>
            <person name="Jen D."/>
            <person name="Larson L."/>
            <person name="Lewis B."/>
            <person name="Mehta T."/>
            <person name="Park D."/>
            <person name="Pearson M."/>
            <person name="Roberts A."/>
            <person name="Saif S."/>
            <person name="Shea T."/>
            <person name="Shenoy N."/>
            <person name="Sisk P."/>
            <person name="Stolte C."/>
            <person name="Sykes S."/>
            <person name="Thomson T."/>
            <person name="Walk T."/>
            <person name="White J."/>
            <person name="Yandava C."/>
            <person name="Izard J."/>
            <person name="Baranova O.V."/>
            <person name="Blanton J.M."/>
            <person name="Tanner A.C."/>
            <person name="Dewhirst F.E."/>
            <person name="Haas B."/>
            <person name="Nusbaum C."/>
            <person name="Birren B."/>
        </authorList>
    </citation>
    <scope>NUCLEOTIDE SEQUENCE [LARGE SCALE GENOMIC DNA]</scope>
    <source>
        <strain evidence="1">1-1 BBBD Race 1</strain>
    </source>
</reference>
<reference evidence="1" key="2">
    <citation type="submission" date="2016-05" db="EMBL/GenBank/DDBJ databases">
        <title>Comparative analysis highlights variable genome content of wheat rusts and divergence of the mating loci.</title>
        <authorList>
            <person name="Cuomo C.A."/>
            <person name="Bakkeren G."/>
            <person name="Szabo L."/>
            <person name="Khalil H."/>
            <person name="Joly D."/>
            <person name="Goldberg J."/>
            <person name="Young S."/>
            <person name="Zeng Q."/>
            <person name="Fellers J."/>
        </authorList>
    </citation>
    <scope>NUCLEOTIDE SEQUENCE [LARGE SCALE GENOMIC DNA]</scope>
    <source>
        <strain evidence="1">1-1 BBBD Race 1</strain>
    </source>
</reference>
<dbReference type="InterPro" id="IPR027417">
    <property type="entry name" value="P-loop_NTPase"/>
</dbReference>
<reference evidence="2" key="4">
    <citation type="submission" date="2025-05" db="UniProtKB">
        <authorList>
            <consortium name="EnsemblFungi"/>
        </authorList>
    </citation>
    <scope>IDENTIFICATION</scope>
    <source>
        <strain evidence="2">isolate 1-1 / race 1 (BBBD)</strain>
    </source>
</reference>
<sequence length="747" mass="84635">MWHNVLSRKPSAHTAMASFWRLDRNLEAEFVRLVFFHQHPMLATTESPMSMNKMLEVVTTSSSDLRDHIAILREGYSHEYLRKEIIVKPILKSLSNYAEEWVSTKYLAPYTALVGPSMCGKTRLLMELSKSICVVYISLRPRGSTGEPPRSVLADEFQLCHKSVYELAAHYYRLLAAIFDVVAEFFSRQYAGREEEDRLLEWYTYNHEFGGYLTSRVRHTMEELGKNEWSASAALTKKIEKLERSTRFIKNPKLKVMLAFDEARALVDQQTREAESLLYFDVLRRVLSEVPSNLGFFAILADRSLTMADYYPNLRTEFGAPTLGPKELYEPIYAISTFDSKVPPSPPTTWDELLSPPRLFSYGTPFFRIYAEGAEKKGIPYYRIATTVQQMALNKLLAMPRPSQELSESNVFALLGCTIQPPMHKAGKINSELVSSHMAQCLYLSPPSARVISEYPSQFTLSMAANQYLASEDCRLVSCIKTLTVFTREGLISTENSGELAARIILLRAMQQAMSTSPITTNQTHIPYGCSVRLVDFLEALTGIKEADLKLDMNGDHQARLLKEGRLFWNHFTQISYTPYQVDFMSFLYRGLAVQCKSDQRGFDQMFPIYLAPDSPECTLDKDHVSFCGVTVKNESFSFKLEGPEWNSQSAGVKLDDSIPYLFILLSFKTTGTNYTLPPIPQRGSLILHGLDSIKCLTPEISGALEELISVCPDIREFMGNTPATRRFIESIRPGVYSNSEHGQRSG</sequence>
<dbReference type="VEuPathDB" id="FungiDB:PTTG_06051"/>
<dbReference type="OrthoDB" id="107110at2759"/>
<accession>A0A180GV01</accession>
<evidence type="ECO:0000313" key="1">
    <source>
        <dbReference type="EMBL" id="OAV96636.1"/>
    </source>
</evidence>
<evidence type="ECO:0000313" key="3">
    <source>
        <dbReference type="Proteomes" id="UP000005240"/>
    </source>
</evidence>
<dbReference type="EMBL" id="ADAS02000018">
    <property type="protein sequence ID" value="OAV96636.1"/>
    <property type="molecule type" value="Genomic_DNA"/>
</dbReference>
<protein>
    <submittedName>
        <fullName evidence="1 2">Uncharacterized protein</fullName>
    </submittedName>
</protein>
<gene>
    <name evidence="1" type="ORF">PTTG_06051</name>
</gene>
<evidence type="ECO:0000313" key="2">
    <source>
        <dbReference type="EnsemblFungi" id="PTTG_06051-t43_1-p1"/>
    </source>
</evidence>
<name>A0A180GV01_PUCT1</name>
<reference evidence="2 3" key="3">
    <citation type="journal article" date="2017" name="G3 (Bethesda)">
        <title>Comparative analysis highlights variable genome content of wheat rusts and divergence of the mating loci.</title>
        <authorList>
            <person name="Cuomo C.A."/>
            <person name="Bakkeren G."/>
            <person name="Khalil H.B."/>
            <person name="Panwar V."/>
            <person name="Joly D."/>
            <person name="Linning R."/>
            <person name="Sakthikumar S."/>
            <person name="Song X."/>
            <person name="Adiconis X."/>
            <person name="Fan L."/>
            <person name="Goldberg J.M."/>
            <person name="Levin J.Z."/>
            <person name="Young S."/>
            <person name="Zeng Q."/>
            <person name="Anikster Y."/>
            <person name="Bruce M."/>
            <person name="Wang M."/>
            <person name="Yin C."/>
            <person name="McCallum B."/>
            <person name="Szabo L.J."/>
            <person name="Hulbert S."/>
            <person name="Chen X."/>
            <person name="Fellers J.P."/>
        </authorList>
    </citation>
    <scope>NUCLEOTIDE SEQUENCE</scope>
    <source>
        <strain evidence="3">Isolate 1-1 / race 1 (BBBD)</strain>
        <strain evidence="2">isolate 1-1 / race 1 (BBBD)</strain>
    </source>
</reference>
<dbReference type="AlphaFoldDB" id="A0A180GV01"/>
<dbReference type="STRING" id="630390.A0A180GV01"/>
<dbReference type="EnsemblFungi" id="PTTG_06051-t43_1">
    <property type="protein sequence ID" value="PTTG_06051-t43_1-p1"/>
    <property type="gene ID" value="PTTG_06051"/>
</dbReference>
<dbReference type="PANTHER" id="PTHR33266:SF1">
    <property type="entry name" value="F-BOX DOMAIN-CONTAINING PROTEIN"/>
    <property type="match status" value="1"/>
</dbReference>